<dbReference type="AlphaFoldDB" id="A0A242MWE9"/>
<accession>A0A242MWE9</accession>
<comment type="caution">
    <text evidence="1">The sequence shown here is derived from an EMBL/GenBank/DDBJ whole genome shotgun (WGS) entry which is preliminary data.</text>
</comment>
<evidence type="ECO:0000313" key="1">
    <source>
        <dbReference type="EMBL" id="OTP75705.1"/>
    </source>
</evidence>
<evidence type="ECO:0000313" key="2">
    <source>
        <dbReference type="Proteomes" id="UP000194546"/>
    </source>
</evidence>
<organism evidence="1 2">
    <name type="scientific">Caballeronia sordidicola</name>
    <name type="common">Burkholderia sordidicola</name>
    <dbReference type="NCBI Taxonomy" id="196367"/>
    <lineage>
        <taxon>Bacteria</taxon>
        <taxon>Pseudomonadati</taxon>
        <taxon>Pseudomonadota</taxon>
        <taxon>Betaproteobacteria</taxon>
        <taxon>Burkholderiales</taxon>
        <taxon>Burkholderiaceae</taxon>
        <taxon>Caballeronia</taxon>
    </lineage>
</organism>
<gene>
    <name evidence="1" type="ORF">PAMC26510_13110</name>
</gene>
<dbReference type="EMBL" id="NBTY01000068">
    <property type="protein sequence ID" value="OTP75705.1"/>
    <property type="molecule type" value="Genomic_DNA"/>
</dbReference>
<dbReference type="GO" id="GO:0005975">
    <property type="term" value="P:carbohydrate metabolic process"/>
    <property type="evidence" value="ECO:0007669"/>
    <property type="project" value="InterPro"/>
</dbReference>
<protein>
    <submittedName>
        <fullName evidence="1">Polysaccharide deacetylase</fullName>
    </submittedName>
</protein>
<proteinExistence type="predicted"/>
<dbReference type="PANTHER" id="PTHR43123:SF1">
    <property type="entry name" value="POLYSACCHARIDE DEACETYLASE-RELATED"/>
    <property type="match status" value="1"/>
</dbReference>
<dbReference type="InterPro" id="IPR011330">
    <property type="entry name" value="Glyco_hydro/deAcase_b/a-brl"/>
</dbReference>
<sequence>MPDKFLEQIKLDFDQLYDEAGTRRRMMSVSAHDRISGSPQMVRVWDEFLRYAKSRPDVAFMRKDDIARYVLQSPLTLRETETI</sequence>
<dbReference type="SUPFAM" id="SSF88713">
    <property type="entry name" value="Glycoside hydrolase/deacetylase"/>
    <property type="match status" value="1"/>
</dbReference>
<name>A0A242MWE9_CABSO</name>
<dbReference type="Proteomes" id="UP000194546">
    <property type="component" value="Unassembled WGS sequence"/>
</dbReference>
<reference evidence="1 2" key="1">
    <citation type="submission" date="2017-03" db="EMBL/GenBank/DDBJ databases">
        <title>Genome analysis of strain PAMC 26510.</title>
        <authorList>
            <person name="Oh H.-M."/>
            <person name="Yang J.-A."/>
        </authorList>
    </citation>
    <scope>NUCLEOTIDE SEQUENCE [LARGE SCALE GENOMIC DNA]</scope>
    <source>
        <strain evidence="1 2">PAMC 26510</strain>
    </source>
</reference>
<dbReference type="PANTHER" id="PTHR43123">
    <property type="entry name" value="POLYSACCHARIDE DEACETYLASE-RELATED"/>
    <property type="match status" value="1"/>
</dbReference>
<dbReference type="Gene3D" id="3.20.20.370">
    <property type="entry name" value="Glycoside hydrolase/deacetylase"/>
    <property type="match status" value="1"/>
</dbReference>